<reference evidence="2 3" key="1">
    <citation type="submission" date="2017-08" db="EMBL/GenBank/DDBJ databases">
        <title>Genomic and metabolic characterisation of spoilage-associated Pseudomonas species.</title>
        <authorList>
            <person name="Stanborough T."/>
            <person name="Fegan N."/>
            <person name="Powell S.M."/>
            <person name="Singh T."/>
            <person name="Tamplin M.L."/>
            <person name="Chandry P.S."/>
        </authorList>
    </citation>
    <scope>NUCLEOTIDE SEQUENCE [LARGE SCALE GENOMIC DNA]</scope>
    <source>
        <strain evidence="2 3">L1802</strain>
    </source>
</reference>
<accession>A0A266NFS7</accession>
<feature type="transmembrane region" description="Helical" evidence="1">
    <location>
        <begin position="39"/>
        <end position="60"/>
    </location>
</feature>
<keyword evidence="1" id="KW-0812">Transmembrane</keyword>
<feature type="transmembrane region" description="Helical" evidence="1">
    <location>
        <begin position="122"/>
        <end position="148"/>
    </location>
</feature>
<dbReference type="Proteomes" id="UP000215788">
    <property type="component" value="Unassembled WGS sequence"/>
</dbReference>
<keyword evidence="1" id="KW-0472">Membrane</keyword>
<evidence type="ECO:0000313" key="3">
    <source>
        <dbReference type="Proteomes" id="UP000215788"/>
    </source>
</evidence>
<keyword evidence="1" id="KW-1133">Transmembrane helix</keyword>
<feature type="transmembrane region" description="Helical" evidence="1">
    <location>
        <begin position="12"/>
        <end position="32"/>
    </location>
</feature>
<sequence>MSDLLMDISSVPYGIDIFYWFLAMAAVAILVMKLPVGMGCGLGFLVSGISAFLILFHLSFTHEFAGNAEANSKDHATNLIETVSRESVRCHADSAACEGLQVAKAEVVTLIEGKRQDAFESMVFTLLTNFTIMTLGGVAAGLVTTVMLRRTRADEDEAEESAMRVNSRGFILGLFKLLLVMVSAALLALYVKQYLDAQGVASPNQAAFHQLWSAGWVSLAGYAGAYFFYNGKPYGRVVMYIVFLFIACALGLYLNGIKHVPLVVSGGVGWPTLFIVGVPLITAVWLMAAARQQKKLATL</sequence>
<protein>
    <submittedName>
        <fullName evidence="2">Uncharacterized protein</fullName>
    </submittedName>
</protein>
<dbReference type="AlphaFoldDB" id="A0A266NFS7"/>
<feature type="transmembrane region" description="Helical" evidence="1">
    <location>
        <begin position="169"/>
        <end position="191"/>
    </location>
</feature>
<gene>
    <name evidence="2" type="ORF">CJF39_00300</name>
</gene>
<proteinExistence type="predicted"/>
<name>A0A266NFS7_9PSED</name>
<feature type="transmembrane region" description="Helical" evidence="1">
    <location>
        <begin position="237"/>
        <end position="256"/>
    </location>
</feature>
<feature type="transmembrane region" description="Helical" evidence="1">
    <location>
        <begin position="211"/>
        <end position="230"/>
    </location>
</feature>
<organism evidence="2 3">
    <name type="scientific">Pseudomonas lundensis</name>
    <dbReference type="NCBI Taxonomy" id="86185"/>
    <lineage>
        <taxon>Bacteria</taxon>
        <taxon>Pseudomonadati</taxon>
        <taxon>Pseudomonadota</taxon>
        <taxon>Gammaproteobacteria</taxon>
        <taxon>Pseudomonadales</taxon>
        <taxon>Pseudomonadaceae</taxon>
        <taxon>Pseudomonas</taxon>
    </lineage>
</organism>
<dbReference type="RefSeq" id="WP_094991627.1">
    <property type="nucleotide sequence ID" value="NZ_NQKI01000001.1"/>
</dbReference>
<dbReference type="EMBL" id="NQKI01000001">
    <property type="protein sequence ID" value="OZY61280.1"/>
    <property type="molecule type" value="Genomic_DNA"/>
</dbReference>
<feature type="transmembrane region" description="Helical" evidence="1">
    <location>
        <begin position="268"/>
        <end position="290"/>
    </location>
</feature>
<evidence type="ECO:0000313" key="2">
    <source>
        <dbReference type="EMBL" id="OZY61280.1"/>
    </source>
</evidence>
<comment type="caution">
    <text evidence="2">The sequence shown here is derived from an EMBL/GenBank/DDBJ whole genome shotgun (WGS) entry which is preliminary data.</text>
</comment>
<evidence type="ECO:0000256" key="1">
    <source>
        <dbReference type="SAM" id="Phobius"/>
    </source>
</evidence>